<dbReference type="InterPro" id="IPR005225">
    <property type="entry name" value="Small_GTP-bd"/>
</dbReference>
<dbReference type="GO" id="GO:0003924">
    <property type="term" value="F:GTPase activity"/>
    <property type="evidence" value="ECO:0007669"/>
    <property type="project" value="InterPro"/>
</dbReference>
<dbReference type="Pfam" id="PF00679">
    <property type="entry name" value="EFG_C"/>
    <property type="match status" value="1"/>
</dbReference>
<dbReference type="EMBL" id="MLCF01000032">
    <property type="protein sequence ID" value="OIV38065.1"/>
    <property type="molecule type" value="Genomic_DNA"/>
</dbReference>
<protein>
    <submittedName>
        <fullName evidence="6">GTP-binding protein</fullName>
    </submittedName>
</protein>
<dbReference type="PROSITE" id="PS51722">
    <property type="entry name" value="G_TR_2"/>
    <property type="match status" value="1"/>
</dbReference>
<dbReference type="PROSITE" id="PS00301">
    <property type="entry name" value="G_TR_1"/>
    <property type="match status" value="1"/>
</dbReference>
<feature type="region of interest" description="Disordered" evidence="4">
    <location>
        <begin position="320"/>
        <end position="342"/>
    </location>
</feature>
<accession>A0A1J7BX59</accession>
<dbReference type="InterPro" id="IPR000795">
    <property type="entry name" value="T_Tr_GTP-bd_dom"/>
</dbReference>
<gene>
    <name evidence="6" type="ORF">BIV57_07830</name>
</gene>
<dbReference type="SUPFAM" id="SSF54980">
    <property type="entry name" value="EF-G C-terminal domain-like"/>
    <property type="match status" value="1"/>
</dbReference>
<dbReference type="GO" id="GO:0032790">
    <property type="term" value="P:ribosome disassembly"/>
    <property type="evidence" value="ECO:0007669"/>
    <property type="project" value="TreeGrafter"/>
</dbReference>
<dbReference type="AlphaFoldDB" id="A0A1J7BX59"/>
<keyword evidence="2" id="KW-0648">Protein biosynthesis</keyword>
<dbReference type="GO" id="GO:0006412">
    <property type="term" value="P:translation"/>
    <property type="evidence" value="ECO:0007669"/>
    <property type="project" value="UniProtKB-KW"/>
</dbReference>
<dbReference type="InterPro" id="IPR005517">
    <property type="entry name" value="Transl_elong_EFG/EF2_IV"/>
</dbReference>
<dbReference type="PRINTS" id="PR00315">
    <property type="entry name" value="ELONGATNFCT"/>
</dbReference>
<dbReference type="PANTHER" id="PTHR43261">
    <property type="entry name" value="TRANSLATION ELONGATION FACTOR G-RELATED"/>
    <property type="match status" value="1"/>
</dbReference>
<dbReference type="STRING" id="1428644.BIV57_07830"/>
<keyword evidence="3" id="KW-0342">GTP-binding</keyword>
<feature type="region of interest" description="Disordered" evidence="4">
    <location>
        <begin position="614"/>
        <end position="633"/>
    </location>
</feature>
<dbReference type="SUPFAM" id="SSF52540">
    <property type="entry name" value="P-loop containing nucleoside triphosphate hydrolases"/>
    <property type="match status" value="1"/>
</dbReference>
<dbReference type="Proteomes" id="UP000243342">
    <property type="component" value="Unassembled WGS sequence"/>
</dbReference>
<dbReference type="SUPFAM" id="SSF54211">
    <property type="entry name" value="Ribosomal protein S5 domain 2-like"/>
    <property type="match status" value="1"/>
</dbReference>
<dbReference type="OrthoDB" id="9801472at2"/>
<organism evidence="6 7">
    <name type="scientific">Mangrovactinospora gilvigrisea</name>
    <dbReference type="NCBI Taxonomy" id="1428644"/>
    <lineage>
        <taxon>Bacteria</taxon>
        <taxon>Bacillati</taxon>
        <taxon>Actinomycetota</taxon>
        <taxon>Actinomycetes</taxon>
        <taxon>Kitasatosporales</taxon>
        <taxon>Streptomycetaceae</taxon>
        <taxon>Mangrovactinospora</taxon>
    </lineage>
</organism>
<evidence type="ECO:0000313" key="7">
    <source>
        <dbReference type="Proteomes" id="UP000243342"/>
    </source>
</evidence>
<dbReference type="PRINTS" id="PR01037">
    <property type="entry name" value="TCRTETOQM"/>
</dbReference>
<dbReference type="Pfam" id="PF00009">
    <property type="entry name" value="GTP_EFTU"/>
    <property type="match status" value="1"/>
</dbReference>
<keyword evidence="7" id="KW-1185">Reference proteome</keyword>
<evidence type="ECO:0000313" key="6">
    <source>
        <dbReference type="EMBL" id="OIV38065.1"/>
    </source>
</evidence>
<feature type="domain" description="Tr-type G" evidence="5">
    <location>
        <begin position="6"/>
        <end position="236"/>
    </location>
</feature>
<proteinExistence type="predicted"/>
<dbReference type="InterPro" id="IPR009000">
    <property type="entry name" value="Transl_B-barrel_sf"/>
</dbReference>
<reference evidence="6 7" key="1">
    <citation type="submission" date="2016-10" db="EMBL/GenBank/DDBJ databases">
        <title>Genome sequence of Streptomyces gilvigriseus MUSC 26.</title>
        <authorList>
            <person name="Lee L.-H."/>
            <person name="Ser H.-L."/>
        </authorList>
    </citation>
    <scope>NUCLEOTIDE SEQUENCE [LARGE SCALE GENOMIC DNA]</scope>
    <source>
        <strain evidence="6 7">MUSC 26</strain>
    </source>
</reference>
<dbReference type="InterPro" id="IPR020568">
    <property type="entry name" value="Ribosomal_Su5_D2-typ_SF"/>
</dbReference>
<dbReference type="Gene3D" id="3.30.230.10">
    <property type="match status" value="1"/>
</dbReference>
<dbReference type="Pfam" id="PF03764">
    <property type="entry name" value="EFG_IV"/>
    <property type="match status" value="1"/>
</dbReference>
<dbReference type="InterPro" id="IPR031157">
    <property type="entry name" value="G_TR_CS"/>
</dbReference>
<dbReference type="Gene3D" id="2.40.30.10">
    <property type="entry name" value="Translation factors"/>
    <property type="match status" value="1"/>
</dbReference>
<sequence length="647" mass="68715">MSPFSHTATNIGILAHVDAGKTSLTERLLHDTGAIDRLGSVDAGTTATDTLALERARGITIRTAVAPFTVRGRRVNLVDTPGHADFLAEVERALGVLDGAVLVLSAVEGVQAQTRVLMRTLRRMRLPTLLFANKTDRPGARRDGLIADIRRLLVPHPAPLDDPAALAEALAEHDEALLADLVEGRTPEPARLAKLLAEQTAAGLVHPLCFGSALTGDGIPRLLDAVAELLPAAAPGDPDAAPRGTVFALEQAPGGERTALLRLDAGRLRERDRVVFHRREPDGSRSVHHGRLTRLRVVSREPVRGGLTPGNLARLRGLPGVRVGDRLGPPPADRQPDGDEPHFAHPALESVVRPADGRPETAAALHAALRALADQDPLIRTRALPGGATSVLLHGEIQKEVLAATLAADHGLAAEFAPSSPVYLERPVGSGEFVHDIGVRLHPGWFATVGLRIEPAPPGSGLAYRLEVERGSLPNAFQRAVEETVPAALAQGLHGWPVTDCTVTLVRSGFAPPLSAAGQFRTVTPLVLLRALRAAGSRVFEPCHAYRLTVPQEHIGAAAALLAPCEAAVESTEPDGQERGAWTLAGTVPARRVGDVRRRLPALAHGEALWISRPSGDRPVAGRPPERERTDGNPLDLAEYLAWLPRA</sequence>
<evidence type="ECO:0000256" key="4">
    <source>
        <dbReference type="SAM" id="MobiDB-lite"/>
    </source>
</evidence>
<keyword evidence="1" id="KW-0547">Nucleotide-binding</keyword>
<dbReference type="SMART" id="SM00889">
    <property type="entry name" value="EFG_IV"/>
    <property type="match status" value="1"/>
</dbReference>
<evidence type="ECO:0000259" key="5">
    <source>
        <dbReference type="PROSITE" id="PS51722"/>
    </source>
</evidence>
<name>A0A1J7BX59_9ACTN</name>
<dbReference type="Gene3D" id="3.40.50.300">
    <property type="entry name" value="P-loop containing nucleotide triphosphate hydrolases"/>
    <property type="match status" value="1"/>
</dbReference>
<dbReference type="SUPFAM" id="SSF50447">
    <property type="entry name" value="Translation proteins"/>
    <property type="match status" value="1"/>
</dbReference>
<comment type="caution">
    <text evidence="6">The sequence shown here is derived from an EMBL/GenBank/DDBJ whole genome shotgun (WGS) entry which is preliminary data.</text>
</comment>
<evidence type="ECO:0000256" key="3">
    <source>
        <dbReference type="ARBA" id="ARBA00023134"/>
    </source>
</evidence>
<dbReference type="InterPro" id="IPR000640">
    <property type="entry name" value="EFG_V-like"/>
</dbReference>
<dbReference type="RefSeq" id="WP_071655982.1">
    <property type="nucleotide sequence ID" value="NZ_MLCF01000032.1"/>
</dbReference>
<evidence type="ECO:0000256" key="1">
    <source>
        <dbReference type="ARBA" id="ARBA00022741"/>
    </source>
</evidence>
<evidence type="ECO:0000256" key="2">
    <source>
        <dbReference type="ARBA" id="ARBA00022917"/>
    </source>
</evidence>
<dbReference type="NCBIfam" id="TIGR00231">
    <property type="entry name" value="small_GTP"/>
    <property type="match status" value="1"/>
</dbReference>
<dbReference type="GO" id="GO:0005525">
    <property type="term" value="F:GTP binding"/>
    <property type="evidence" value="ECO:0007669"/>
    <property type="project" value="UniProtKB-KW"/>
</dbReference>
<dbReference type="InterPro" id="IPR035647">
    <property type="entry name" value="EFG_III/V"/>
</dbReference>
<dbReference type="InterPro" id="IPR014721">
    <property type="entry name" value="Ribsml_uS5_D2-typ_fold_subgr"/>
</dbReference>
<dbReference type="InterPro" id="IPR027417">
    <property type="entry name" value="P-loop_NTPase"/>
</dbReference>
<dbReference type="PANTHER" id="PTHR43261:SF1">
    <property type="entry name" value="RIBOSOME-RELEASING FACTOR 2, MITOCHONDRIAL"/>
    <property type="match status" value="1"/>
</dbReference>